<dbReference type="RefSeq" id="WP_050792426.1">
    <property type="nucleotide sequence ID" value="NZ_AP025575.1"/>
</dbReference>
<evidence type="ECO:0000259" key="1">
    <source>
        <dbReference type="Pfam" id="PF09509"/>
    </source>
</evidence>
<dbReference type="EMBL" id="PPTX01000001">
    <property type="protein sequence ID" value="RDB82081.1"/>
    <property type="molecule type" value="Genomic_DNA"/>
</dbReference>
<reference evidence="2 3" key="1">
    <citation type="journal article" date="2018" name="Elife">
        <title>Discovery and characterization of a prevalent human gut bacterial enzyme sufficient for the inactivation of a family of plant toxins.</title>
        <authorList>
            <person name="Koppel N."/>
            <person name="Bisanz J.E."/>
            <person name="Pandelia M.E."/>
            <person name="Turnbaugh P.J."/>
            <person name="Balskus E.P."/>
        </authorList>
    </citation>
    <scope>NUCLEOTIDE SEQUENCE [LARGE SCALE GENOMIC DNA]</scope>
    <source>
        <strain evidence="2 3">MR1 #12</strain>
    </source>
</reference>
<gene>
    <name evidence="2" type="ORF">C1872_01355</name>
</gene>
<feature type="domain" description="Conserved hypothetical protein CHP02391" evidence="1">
    <location>
        <begin position="40"/>
        <end position="158"/>
    </location>
</feature>
<accession>A0A369MXS3</accession>
<dbReference type="Pfam" id="PF09509">
    <property type="entry name" value="Hypoth_Ymh"/>
    <property type="match status" value="1"/>
</dbReference>
<dbReference type="GeneID" id="69510913"/>
<dbReference type="Proteomes" id="UP000253752">
    <property type="component" value="Unassembled WGS sequence"/>
</dbReference>
<dbReference type="AlphaFoldDB" id="A0A369MXS3"/>
<name>A0A369MXS3_EGGLN</name>
<organism evidence="2 3">
    <name type="scientific">Eggerthella lenta</name>
    <name type="common">Eubacterium lentum</name>
    <dbReference type="NCBI Taxonomy" id="84112"/>
    <lineage>
        <taxon>Bacteria</taxon>
        <taxon>Bacillati</taxon>
        <taxon>Actinomycetota</taxon>
        <taxon>Coriobacteriia</taxon>
        <taxon>Eggerthellales</taxon>
        <taxon>Eggerthellaceae</taxon>
        <taxon>Eggerthella</taxon>
    </lineage>
</organism>
<dbReference type="InterPro" id="IPR012654">
    <property type="entry name" value="CHP02391"/>
</dbReference>
<protein>
    <submittedName>
        <fullName evidence="2">TIGR02391 family protein</fullName>
    </submittedName>
</protein>
<proteinExistence type="predicted"/>
<dbReference type="NCBIfam" id="TIGR02391">
    <property type="entry name" value="hypoth_ymh"/>
    <property type="match status" value="1"/>
</dbReference>
<sequence>MVAFELFAIAHNLNAELSTLGITSKEAENDSSLYDHLIVNESLREKTRELYFDGHYTRVIEEAFKLIDNLVKEKASIAPSSSLTGSKLMQMAFSRERPLLRLNQGSSASEADEQLGYMQLFAGCMTGVRNPRAHDANWKDSKMQALQLLVFAEHLIEKVEMAQINEL</sequence>
<evidence type="ECO:0000313" key="2">
    <source>
        <dbReference type="EMBL" id="RDB82081.1"/>
    </source>
</evidence>
<comment type="caution">
    <text evidence="2">The sequence shown here is derived from an EMBL/GenBank/DDBJ whole genome shotgun (WGS) entry which is preliminary data.</text>
</comment>
<evidence type="ECO:0000313" key="3">
    <source>
        <dbReference type="Proteomes" id="UP000253752"/>
    </source>
</evidence>